<feature type="compositionally biased region" description="Basic and acidic residues" evidence="1">
    <location>
        <begin position="94"/>
        <end position="107"/>
    </location>
</feature>
<evidence type="ECO:0000256" key="1">
    <source>
        <dbReference type="SAM" id="MobiDB-lite"/>
    </source>
</evidence>
<organism evidence="2 3">
    <name type="scientific">Phomopsis amygdali</name>
    <name type="common">Fusicoccum amygdali</name>
    <dbReference type="NCBI Taxonomy" id="1214568"/>
    <lineage>
        <taxon>Eukaryota</taxon>
        <taxon>Fungi</taxon>
        <taxon>Dikarya</taxon>
        <taxon>Ascomycota</taxon>
        <taxon>Pezizomycotina</taxon>
        <taxon>Sordariomycetes</taxon>
        <taxon>Sordariomycetidae</taxon>
        <taxon>Diaporthales</taxon>
        <taxon>Diaporthaceae</taxon>
        <taxon>Diaporthe</taxon>
    </lineage>
</organism>
<dbReference type="AlphaFoldDB" id="A0AAD9W8F6"/>
<proteinExistence type="predicted"/>
<feature type="region of interest" description="Disordered" evidence="1">
    <location>
        <begin position="84"/>
        <end position="142"/>
    </location>
</feature>
<reference evidence="2" key="1">
    <citation type="submission" date="2023-06" db="EMBL/GenBank/DDBJ databases">
        <authorList>
            <person name="Noh H."/>
        </authorList>
    </citation>
    <scope>NUCLEOTIDE SEQUENCE</scope>
    <source>
        <strain evidence="2">DUCC20226</strain>
    </source>
</reference>
<keyword evidence="3" id="KW-1185">Reference proteome</keyword>
<accession>A0AAD9W8F6</accession>
<dbReference type="Proteomes" id="UP001265746">
    <property type="component" value="Unassembled WGS sequence"/>
</dbReference>
<protein>
    <submittedName>
        <fullName evidence="2">Uncharacterized protein</fullName>
    </submittedName>
</protein>
<feature type="compositionally biased region" description="Polar residues" evidence="1">
    <location>
        <begin position="129"/>
        <end position="142"/>
    </location>
</feature>
<dbReference type="EMBL" id="JAUJFL010000001">
    <property type="protein sequence ID" value="KAK2614790.1"/>
    <property type="molecule type" value="Genomic_DNA"/>
</dbReference>
<gene>
    <name evidence="2" type="ORF">N8I77_001592</name>
</gene>
<evidence type="ECO:0000313" key="3">
    <source>
        <dbReference type="Proteomes" id="UP001265746"/>
    </source>
</evidence>
<comment type="caution">
    <text evidence="2">The sequence shown here is derived from an EMBL/GenBank/DDBJ whole genome shotgun (WGS) entry which is preliminary data.</text>
</comment>
<name>A0AAD9W8F6_PHOAM</name>
<sequence length="471" mass="52952">MAPTSLDANADTTVRIIQRGPVKPLQVEYKVLAAAMSASPYWQTFIRHMNGSMGFASNNTHIEDTGITIVAVEIVLRGLHQTYHRHTSSGDGSNNDKKTKVEQRVKSNDSVNTDGASRENKGAVEPGASLNSEPSPANISASNQATAVLPEGGEALSRLDPMGVELLFPQELLRAAVYDVWGVLALINFRTCKQSHRGKFDVDRTVVRSWFLKWRETNFQTFNTQADFEKALFPTFAFDDANGFASATKWLCQKTSVGNIAEYSPFVHSQATQWYLHLHLPKEIISQIRIARSQLRVRVSQEIWSIIRSSRGWLSNSKRCACWVVAHYKYLEALKNAEVLCPELDRKKSVAELVKCIRAVEYEEPLNACLQCSNANIGQHLSMAIRAGLDFEGLCLDCMLASVTPNTSPHPTPYQLYADRFDRKHERCLSCRFRHQHASWYFSWVNEIPRQVMYPPRQNGNGLDSLAGDED</sequence>
<evidence type="ECO:0000313" key="2">
    <source>
        <dbReference type="EMBL" id="KAK2614790.1"/>
    </source>
</evidence>